<organism evidence="2 3">
    <name type="scientific">Kineococcus radiotolerans (strain ATCC BAA-149 / DSM 14245 / SRS30216)</name>
    <dbReference type="NCBI Taxonomy" id="266940"/>
    <lineage>
        <taxon>Bacteria</taxon>
        <taxon>Bacillati</taxon>
        <taxon>Actinomycetota</taxon>
        <taxon>Actinomycetes</taxon>
        <taxon>Kineosporiales</taxon>
        <taxon>Kineosporiaceae</taxon>
        <taxon>Kineococcus</taxon>
    </lineage>
</organism>
<proteinExistence type="predicted"/>
<keyword evidence="3" id="KW-1185">Reference proteome</keyword>
<name>A6WA56_KINRD</name>
<dbReference type="KEGG" id="kra:Krad_2214"/>
<accession>A6WA56</accession>
<evidence type="ECO:0000313" key="3">
    <source>
        <dbReference type="Proteomes" id="UP000001116"/>
    </source>
</evidence>
<dbReference type="HOGENOM" id="CLU_2023614_0_0_11"/>
<protein>
    <submittedName>
        <fullName evidence="2">Uncharacterized protein</fullName>
    </submittedName>
</protein>
<evidence type="ECO:0000313" key="2">
    <source>
        <dbReference type="EMBL" id="ABS03695.1"/>
    </source>
</evidence>
<feature type="compositionally biased region" description="Low complexity" evidence="1">
    <location>
        <begin position="57"/>
        <end position="90"/>
    </location>
</feature>
<dbReference type="STRING" id="266940.Krad_2214"/>
<dbReference type="AlphaFoldDB" id="A6WA56"/>
<sequence>MNARCGRRRLNVMIGPLPSGLDCGRHPHDPPQLAGRRPPVSGQHDHTGRTDAAFKLTTTRVSIRTPTRTTTSPPTRTTTSPPTTPTTTLTAAGSPGPRRWARRAQRCSRESATSKVGRSGPG</sequence>
<feature type="region of interest" description="Disordered" evidence="1">
    <location>
        <begin position="15"/>
        <end position="122"/>
    </location>
</feature>
<dbReference type="Proteomes" id="UP000001116">
    <property type="component" value="Chromosome"/>
</dbReference>
<evidence type="ECO:0000256" key="1">
    <source>
        <dbReference type="SAM" id="MobiDB-lite"/>
    </source>
</evidence>
<dbReference type="EMBL" id="CP000750">
    <property type="protein sequence ID" value="ABS03695.1"/>
    <property type="molecule type" value="Genomic_DNA"/>
</dbReference>
<gene>
    <name evidence="2" type="ordered locus">Krad_2214</name>
</gene>
<reference evidence="3" key="1">
    <citation type="journal article" date="2008" name="PLoS ONE">
        <title>Survival in nuclear waste, extreme resistance, and potential applications gleaned from the genome sequence of Kineococcus radiotolerans SRS30216.</title>
        <authorList>
            <person name="Bagwell C.E."/>
            <person name="Bhat S."/>
            <person name="Hawkins G.M."/>
            <person name="Smith B.W."/>
            <person name="Biswas T."/>
            <person name="Hoover T.R."/>
            <person name="Saunders E."/>
            <person name="Han C.S."/>
            <person name="Tsodikov O.V."/>
            <person name="Shimkets L.J."/>
        </authorList>
    </citation>
    <scope>NUCLEOTIDE SEQUENCE [LARGE SCALE GENOMIC DNA]</scope>
    <source>
        <strain evidence="3">ATCC BAA-149 / DSM 14245 / SRS30216</strain>
    </source>
</reference>